<keyword evidence="2" id="KW-0812">Transmembrane</keyword>
<keyword evidence="4" id="KW-1185">Reference proteome</keyword>
<sequence>MHMITHEKPPSWTSLIRSWCGQAVGVDNGAAHTSVPSGAQKRRAGKPHTLRARLVVASVVLIAVVCAVIGPVTVPITTVDKDDAYFLQDSDIAQVTAELRRQYAPRVPDGSAWVLGWAAKRGLDRAGRTVFPGTGQGRSPRRWREVIEAGRIPWCSHATAGPVPDVCRRLAELPDQDRARPDPPNQLIALKARRGDQLS</sequence>
<keyword evidence="2" id="KW-1133">Transmembrane helix</keyword>
<evidence type="ECO:0000256" key="1">
    <source>
        <dbReference type="SAM" id="MobiDB-lite"/>
    </source>
</evidence>
<gene>
    <name evidence="3" type="ORF">PO587_19885</name>
</gene>
<feature type="region of interest" description="Disordered" evidence="1">
    <location>
        <begin position="174"/>
        <end position="199"/>
    </location>
</feature>
<keyword evidence="2" id="KW-0472">Membrane</keyword>
<protein>
    <recommendedName>
        <fullName evidence="5">Secreted protein</fullName>
    </recommendedName>
</protein>
<evidence type="ECO:0000256" key="2">
    <source>
        <dbReference type="SAM" id="Phobius"/>
    </source>
</evidence>
<dbReference type="RefSeq" id="WP_272176075.1">
    <property type="nucleotide sequence ID" value="NZ_JAQOSK010000007.1"/>
</dbReference>
<evidence type="ECO:0008006" key="5">
    <source>
        <dbReference type="Google" id="ProtNLM"/>
    </source>
</evidence>
<reference evidence="3 4" key="1">
    <citation type="journal article" date="2015" name="Int. J. Syst. Evol. Microbiol.">
        <title>Streptomyces gilvifuscus sp. nov., an actinomycete that produces antibacterial compounds isolated from soil.</title>
        <authorList>
            <person name="Nguyen T.M."/>
            <person name="Kim J."/>
        </authorList>
    </citation>
    <scope>NUCLEOTIDE SEQUENCE [LARGE SCALE GENOMIC DNA]</scope>
    <source>
        <strain evidence="3 4">T113</strain>
    </source>
</reference>
<dbReference type="EMBL" id="JAQOSK010000007">
    <property type="protein sequence ID" value="MDC2956733.1"/>
    <property type="molecule type" value="Genomic_DNA"/>
</dbReference>
<organism evidence="3 4">
    <name type="scientific">Streptomyces gilvifuscus</name>
    <dbReference type="NCBI Taxonomy" id="1550617"/>
    <lineage>
        <taxon>Bacteria</taxon>
        <taxon>Bacillati</taxon>
        <taxon>Actinomycetota</taxon>
        <taxon>Actinomycetes</taxon>
        <taxon>Kitasatosporales</taxon>
        <taxon>Streptomycetaceae</taxon>
        <taxon>Streptomyces</taxon>
    </lineage>
</organism>
<comment type="caution">
    <text evidence="3">The sequence shown here is derived from an EMBL/GenBank/DDBJ whole genome shotgun (WGS) entry which is preliminary data.</text>
</comment>
<feature type="transmembrane region" description="Helical" evidence="2">
    <location>
        <begin position="50"/>
        <end position="72"/>
    </location>
</feature>
<dbReference type="Proteomes" id="UP001221328">
    <property type="component" value="Unassembled WGS sequence"/>
</dbReference>
<proteinExistence type="predicted"/>
<name>A0ABT5FW12_9ACTN</name>
<evidence type="ECO:0000313" key="3">
    <source>
        <dbReference type="EMBL" id="MDC2956733.1"/>
    </source>
</evidence>
<evidence type="ECO:0000313" key="4">
    <source>
        <dbReference type="Proteomes" id="UP001221328"/>
    </source>
</evidence>
<accession>A0ABT5FW12</accession>